<dbReference type="PANTHER" id="PTHR12970:SF1">
    <property type="entry name" value="PROTEASOME ASSEMBLY CHAPERONE 2"/>
    <property type="match status" value="1"/>
</dbReference>
<evidence type="ECO:0000256" key="4">
    <source>
        <dbReference type="PIRNR" id="PIRNR010044"/>
    </source>
</evidence>
<dbReference type="OMA" id="WKEHTGE"/>
<evidence type="ECO:0000256" key="3">
    <source>
        <dbReference type="ARBA" id="ARBA00025745"/>
    </source>
</evidence>
<evidence type="ECO:0000256" key="2">
    <source>
        <dbReference type="ARBA" id="ARBA00023186"/>
    </source>
</evidence>
<dbReference type="OrthoDB" id="10260712at2759"/>
<dbReference type="InterPro" id="IPR038389">
    <property type="entry name" value="PSMG2_sf"/>
</dbReference>
<evidence type="ECO:0000313" key="5">
    <source>
        <dbReference type="EMBL" id="KNC99008.1"/>
    </source>
</evidence>
<gene>
    <name evidence="5" type="ORF">SPPG_05958</name>
</gene>
<dbReference type="Gene3D" id="3.40.50.10900">
    <property type="entry name" value="PAC-like subunit"/>
    <property type="match status" value="1"/>
</dbReference>
<dbReference type="AlphaFoldDB" id="A0A0L0HE17"/>
<dbReference type="InterPro" id="IPR019151">
    <property type="entry name" value="Proteasome_assmbl_chaperone_2"/>
</dbReference>
<reference evidence="5 6" key="1">
    <citation type="submission" date="2009-08" db="EMBL/GenBank/DDBJ databases">
        <title>The Genome Sequence of Spizellomyces punctatus strain DAOM BR117.</title>
        <authorList>
            <consortium name="The Broad Institute Genome Sequencing Platform"/>
            <person name="Russ C."/>
            <person name="Cuomo C."/>
            <person name="Shea T."/>
            <person name="Young S.K."/>
            <person name="Zeng Q."/>
            <person name="Koehrsen M."/>
            <person name="Haas B."/>
            <person name="Borodovsky M."/>
            <person name="Guigo R."/>
            <person name="Alvarado L."/>
            <person name="Berlin A."/>
            <person name="Bochicchio J."/>
            <person name="Borenstein D."/>
            <person name="Chapman S."/>
            <person name="Chen Z."/>
            <person name="Engels R."/>
            <person name="Freedman E."/>
            <person name="Gellesch M."/>
            <person name="Goldberg J."/>
            <person name="Griggs A."/>
            <person name="Gujja S."/>
            <person name="Heiman D."/>
            <person name="Hepburn T."/>
            <person name="Howarth C."/>
            <person name="Jen D."/>
            <person name="Larson L."/>
            <person name="Lewis B."/>
            <person name="Mehta T."/>
            <person name="Park D."/>
            <person name="Pearson M."/>
            <person name="Roberts A."/>
            <person name="Saif S."/>
            <person name="Shenoy N."/>
            <person name="Sisk P."/>
            <person name="Stolte C."/>
            <person name="Sykes S."/>
            <person name="Thomson T."/>
            <person name="Walk T."/>
            <person name="White J."/>
            <person name="Yandava C."/>
            <person name="Burger G."/>
            <person name="Gray M.W."/>
            <person name="Holland P.W.H."/>
            <person name="King N."/>
            <person name="Lang F.B.F."/>
            <person name="Roger A.J."/>
            <person name="Ruiz-Trillo I."/>
            <person name="Lander E."/>
            <person name="Nusbaum C."/>
        </authorList>
    </citation>
    <scope>NUCLEOTIDE SEQUENCE [LARGE SCALE GENOMIC DNA]</scope>
    <source>
        <strain evidence="5 6">DAOM BR117</strain>
    </source>
</reference>
<dbReference type="STRING" id="645134.A0A0L0HE17"/>
<organism evidence="5 6">
    <name type="scientific">Spizellomyces punctatus (strain DAOM BR117)</name>
    <dbReference type="NCBI Taxonomy" id="645134"/>
    <lineage>
        <taxon>Eukaryota</taxon>
        <taxon>Fungi</taxon>
        <taxon>Fungi incertae sedis</taxon>
        <taxon>Chytridiomycota</taxon>
        <taxon>Chytridiomycota incertae sedis</taxon>
        <taxon>Chytridiomycetes</taxon>
        <taxon>Spizellomycetales</taxon>
        <taxon>Spizellomycetaceae</taxon>
        <taxon>Spizellomyces</taxon>
    </lineage>
</organism>
<dbReference type="RefSeq" id="XP_016607048.1">
    <property type="nucleotide sequence ID" value="XM_016754165.1"/>
</dbReference>
<name>A0A0L0HE17_SPIPD</name>
<proteinExistence type="inferred from homology"/>
<comment type="similarity">
    <text evidence="3 4">Belongs to the PSMG2 family.</text>
</comment>
<dbReference type="PANTHER" id="PTHR12970">
    <property type="entry name" value="PROTEASOME ASSEMBLY CHAPERONE 2"/>
    <property type="match status" value="1"/>
</dbReference>
<dbReference type="InParanoid" id="A0A0L0HE17"/>
<sequence>MTLPYFEFVSVPGFHSQKLAGSTLLMPGPNGLGNIGQLALDLLISSLDLMRVGFISSTLVLPVCGNEDYGNETAPNTLHTSFEVYQSRPSNTTSITLIQLRSPVITKKGVLFSKSFAHWAQQMAFESVVLVTAADAGRRVDGQIRSDRLRFISTSDKYVHADRLQQLGFPRLEENETKRAWVASELASPIPPGAGVSRFIFDEFRELSVPLLTLIWFAIEGDNYQDALQLASAVRSLVNHGEDNSEQNTWKTPLSWKGLYGNAMFTKALFQ</sequence>
<dbReference type="VEuPathDB" id="FungiDB:SPPG_05958"/>
<dbReference type="PIRSF" id="PIRSF010044">
    <property type="entry name" value="UCP010044"/>
    <property type="match status" value="1"/>
</dbReference>
<dbReference type="Proteomes" id="UP000053201">
    <property type="component" value="Unassembled WGS sequence"/>
</dbReference>
<dbReference type="GO" id="GO:0005829">
    <property type="term" value="C:cytosol"/>
    <property type="evidence" value="ECO:0007669"/>
    <property type="project" value="TreeGrafter"/>
</dbReference>
<comment type="subunit">
    <text evidence="4">Component of the 20S proteasome chaperone.</text>
</comment>
<keyword evidence="2 4" id="KW-0143">Chaperone</keyword>
<comment type="function">
    <text evidence="4">Involved in 20S proteasome assembly.</text>
</comment>
<dbReference type="InterPro" id="IPR016562">
    <property type="entry name" value="Proteasome_assmbl_chp_2_euk"/>
</dbReference>
<dbReference type="GO" id="GO:0005634">
    <property type="term" value="C:nucleus"/>
    <property type="evidence" value="ECO:0007669"/>
    <property type="project" value="TreeGrafter"/>
</dbReference>
<dbReference type="eggNOG" id="KOG3112">
    <property type="taxonomic scope" value="Eukaryota"/>
</dbReference>
<dbReference type="EMBL" id="KQ257459">
    <property type="protein sequence ID" value="KNC99008.1"/>
    <property type="molecule type" value="Genomic_DNA"/>
</dbReference>
<dbReference type="GO" id="GO:0043248">
    <property type="term" value="P:proteasome assembly"/>
    <property type="evidence" value="ECO:0007669"/>
    <property type="project" value="TreeGrafter"/>
</dbReference>
<evidence type="ECO:0000313" key="6">
    <source>
        <dbReference type="Proteomes" id="UP000053201"/>
    </source>
</evidence>
<dbReference type="SUPFAM" id="SSF159659">
    <property type="entry name" value="Cgl1923-like"/>
    <property type="match status" value="1"/>
</dbReference>
<dbReference type="GeneID" id="27689298"/>
<protein>
    <recommendedName>
        <fullName evidence="1 4">Proteasome assembly chaperone 2</fullName>
    </recommendedName>
</protein>
<keyword evidence="6" id="KW-1185">Reference proteome</keyword>
<accession>A0A0L0HE17</accession>
<dbReference type="Pfam" id="PF09754">
    <property type="entry name" value="PAC2"/>
    <property type="match status" value="1"/>
</dbReference>
<evidence type="ECO:0000256" key="1">
    <source>
        <dbReference type="ARBA" id="ARBA00019186"/>
    </source>
</evidence>